<feature type="compositionally biased region" description="Basic residues" evidence="1">
    <location>
        <begin position="81"/>
        <end position="93"/>
    </location>
</feature>
<dbReference type="OrthoDB" id="10423909at2759"/>
<evidence type="ECO:0000313" key="2">
    <source>
        <dbReference type="EMBL" id="KAF9729650.1"/>
    </source>
</evidence>
<dbReference type="AlphaFoldDB" id="A0A9P6G8A3"/>
<gene>
    <name evidence="2" type="ORF">PMIN01_12514</name>
</gene>
<protein>
    <submittedName>
        <fullName evidence="2">Uncharacterized protein</fullName>
    </submittedName>
</protein>
<dbReference type="Proteomes" id="UP000756921">
    <property type="component" value="Unassembled WGS sequence"/>
</dbReference>
<organism evidence="2 3">
    <name type="scientific">Paraphaeosphaeria minitans</name>
    <dbReference type="NCBI Taxonomy" id="565426"/>
    <lineage>
        <taxon>Eukaryota</taxon>
        <taxon>Fungi</taxon>
        <taxon>Dikarya</taxon>
        <taxon>Ascomycota</taxon>
        <taxon>Pezizomycotina</taxon>
        <taxon>Dothideomycetes</taxon>
        <taxon>Pleosporomycetidae</taxon>
        <taxon>Pleosporales</taxon>
        <taxon>Massarineae</taxon>
        <taxon>Didymosphaeriaceae</taxon>
        <taxon>Paraphaeosphaeria</taxon>
    </lineage>
</organism>
<sequence length="240" mass="26131">MNAQSASTHAASGADPDPDPDAYEPQPISESQAERTEKGGSEPCSVDEHGATAQGARSEHDANGERQPIQEAQGQDGVQVPKKRGLFKRKGAAKNRDATPLSNPSTSFPRRGESRSNSFSVTVANPFTTLPPSAAPRREFDAERVLIMKCDGTTGSGHERNLVQQAMTIAEWEDDGKEDHIAGSRHYHDVQRHPDARRLNAIGRAMAEEGNGGITCRFPQHIDRVDPHIAMNRACLDRIH</sequence>
<feature type="compositionally biased region" description="Basic and acidic residues" evidence="1">
    <location>
        <begin position="32"/>
        <end position="50"/>
    </location>
</feature>
<evidence type="ECO:0000256" key="1">
    <source>
        <dbReference type="SAM" id="MobiDB-lite"/>
    </source>
</evidence>
<feature type="region of interest" description="Disordered" evidence="1">
    <location>
        <begin position="1"/>
        <end position="117"/>
    </location>
</feature>
<proteinExistence type="predicted"/>
<evidence type="ECO:0000313" key="3">
    <source>
        <dbReference type="Proteomes" id="UP000756921"/>
    </source>
</evidence>
<comment type="caution">
    <text evidence="2">The sequence shown here is derived from an EMBL/GenBank/DDBJ whole genome shotgun (WGS) entry which is preliminary data.</text>
</comment>
<accession>A0A9P6G8A3</accession>
<keyword evidence="3" id="KW-1185">Reference proteome</keyword>
<reference evidence="2" key="1">
    <citation type="journal article" date="2020" name="Mol. Plant Microbe Interact.">
        <title>Genome Sequence of the Biocontrol Agent Coniothyrium minitans strain Conio (IMI 134523).</title>
        <authorList>
            <person name="Patel D."/>
            <person name="Shittu T.A."/>
            <person name="Baroncelli R."/>
            <person name="Muthumeenakshi S."/>
            <person name="Osborne T.H."/>
            <person name="Janganan T.K."/>
            <person name="Sreenivasaprasad S."/>
        </authorList>
    </citation>
    <scope>NUCLEOTIDE SEQUENCE</scope>
    <source>
        <strain evidence="2">Conio</strain>
    </source>
</reference>
<dbReference type="EMBL" id="WJXW01000016">
    <property type="protein sequence ID" value="KAF9729650.1"/>
    <property type="molecule type" value="Genomic_DNA"/>
</dbReference>
<name>A0A9P6G8A3_9PLEO</name>